<evidence type="ECO:0008006" key="5">
    <source>
        <dbReference type="Google" id="ProtNLM"/>
    </source>
</evidence>
<name>A0A6D2HHC5_9BRAS</name>
<feature type="coiled-coil region" evidence="1">
    <location>
        <begin position="93"/>
        <end position="134"/>
    </location>
</feature>
<evidence type="ECO:0000256" key="2">
    <source>
        <dbReference type="SAM" id="SignalP"/>
    </source>
</evidence>
<evidence type="ECO:0000256" key="1">
    <source>
        <dbReference type="SAM" id="Coils"/>
    </source>
</evidence>
<proteinExistence type="predicted"/>
<dbReference type="Proteomes" id="UP000467841">
    <property type="component" value="Unassembled WGS sequence"/>
</dbReference>
<keyword evidence="1" id="KW-0175">Coiled coil</keyword>
<reference evidence="3" key="1">
    <citation type="submission" date="2020-01" db="EMBL/GenBank/DDBJ databases">
        <authorList>
            <person name="Mishra B."/>
        </authorList>
    </citation>
    <scope>NUCLEOTIDE SEQUENCE [LARGE SCALE GENOMIC DNA]</scope>
</reference>
<gene>
    <name evidence="3" type="ORF">MERR_LOCUS1890</name>
</gene>
<organism evidence="3 4">
    <name type="scientific">Microthlaspi erraticum</name>
    <dbReference type="NCBI Taxonomy" id="1685480"/>
    <lineage>
        <taxon>Eukaryota</taxon>
        <taxon>Viridiplantae</taxon>
        <taxon>Streptophyta</taxon>
        <taxon>Embryophyta</taxon>
        <taxon>Tracheophyta</taxon>
        <taxon>Spermatophyta</taxon>
        <taxon>Magnoliopsida</taxon>
        <taxon>eudicotyledons</taxon>
        <taxon>Gunneridae</taxon>
        <taxon>Pentapetalae</taxon>
        <taxon>rosids</taxon>
        <taxon>malvids</taxon>
        <taxon>Brassicales</taxon>
        <taxon>Brassicaceae</taxon>
        <taxon>Coluteocarpeae</taxon>
        <taxon>Microthlaspi</taxon>
    </lineage>
</organism>
<dbReference type="EMBL" id="CACVBM020000111">
    <property type="protein sequence ID" value="CAA7014655.1"/>
    <property type="molecule type" value="Genomic_DNA"/>
</dbReference>
<keyword evidence="2" id="KW-0732">Signal</keyword>
<feature type="signal peptide" evidence="2">
    <location>
        <begin position="1"/>
        <end position="18"/>
    </location>
</feature>
<keyword evidence="4" id="KW-1185">Reference proteome</keyword>
<dbReference type="AlphaFoldDB" id="A0A6D2HHC5"/>
<sequence length="146" mass="17262">MLFFLALLSLFDLKMWESLDIAMKEMTREMDYITLVADGQRGIPKKCPCGQPIYHDISKIEGDLGNRYFTCKAYKNDRFHWRVPWFYGVEEEFDKLTEQIDEQNQKLSGLETQLKQMSEELKNQRGVIAKLKELVEQVVKNIFDGW</sequence>
<dbReference type="OrthoDB" id="1020947at2759"/>
<evidence type="ECO:0000313" key="4">
    <source>
        <dbReference type="Proteomes" id="UP000467841"/>
    </source>
</evidence>
<protein>
    <recommendedName>
        <fullName evidence="5">Zinc finger GRF-type domain-containing protein</fullName>
    </recommendedName>
</protein>
<accession>A0A6D2HHC5</accession>
<evidence type="ECO:0000313" key="3">
    <source>
        <dbReference type="EMBL" id="CAA7014655.1"/>
    </source>
</evidence>
<feature type="chain" id="PRO_5025638257" description="Zinc finger GRF-type domain-containing protein" evidence="2">
    <location>
        <begin position="19"/>
        <end position="146"/>
    </location>
</feature>
<comment type="caution">
    <text evidence="3">The sequence shown here is derived from an EMBL/GenBank/DDBJ whole genome shotgun (WGS) entry which is preliminary data.</text>
</comment>